<dbReference type="RefSeq" id="WP_101809769.1">
    <property type="nucleotide sequence ID" value="NZ_PKJO01000001.1"/>
</dbReference>
<dbReference type="PIRSF" id="PIRSF005850">
    <property type="entry name" value="UCP005850"/>
    <property type="match status" value="1"/>
</dbReference>
<feature type="coiled-coil region" evidence="1">
    <location>
        <begin position="66"/>
        <end position="155"/>
    </location>
</feature>
<reference evidence="2 3" key="1">
    <citation type="submission" date="2017-12" db="EMBL/GenBank/DDBJ databases">
        <title>Phylogenetic diversity of female urinary microbiome.</title>
        <authorList>
            <person name="Thomas-White K."/>
            <person name="Wolfe A.J."/>
        </authorList>
    </citation>
    <scope>NUCLEOTIDE SEQUENCE [LARGE SCALE GENOMIC DNA]</scope>
    <source>
        <strain evidence="2 3">UMB0321</strain>
    </source>
</reference>
<dbReference type="Proteomes" id="UP000234767">
    <property type="component" value="Unassembled WGS sequence"/>
</dbReference>
<dbReference type="InterPro" id="IPR019219">
    <property type="entry name" value="DUF2130"/>
</dbReference>
<accession>A0A2I1XFD1</accession>
<proteinExistence type="predicted"/>
<evidence type="ECO:0000313" key="3">
    <source>
        <dbReference type="Proteomes" id="UP000234767"/>
    </source>
</evidence>
<evidence type="ECO:0000313" key="2">
    <source>
        <dbReference type="EMBL" id="PLA41338.1"/>
    </source>
</evidence>
<gene>
    <name evidence="2" type="ORF">CYK00_01745</name>
</gene>
<protein>
    <submittedName>
        <fullName evidence="2">DUF2130 domain-containing protein</fullName>
    </submittedName>
</protein>
<sequence length="436" mass="50371">MHEIKCPHCHTAFTVNEASYADILNQVRTQEFQTEIHERLQQAQMQFQSDMQLAQAQAQNQFDKILADKNHEIAALSNQINAYEKDSKLAAAEIEGRLKAQIAEQDKLIAELKAQAKSLETAKNMEKELEITKAVAEKERELSNLNTQLMLQSKENQLEKQSLREKYEAELKQKDETIAFYKDFKAKQSTKMIGESLEQHCETEFNRIRTTAFPQAVFGKDNDAKTGSKGDYIYRETDEEGNEIISIMFEMKNENDETATKKKNEHFFKELDKDRREKNCEYAVLVSLLEADSELYNNGIVDVSYAYPKMYVVRPQFFIPIVSLLRNAALNSLKYKQELAQMRAQNIDITHFEEDLDKFKTDFARNYELASRKFQTAIDEIDKTISHLQKTKEALLSSENNLRIANNKATDLTVKKLVRKNPTMKAAFAALEKKED</sequence>
<dbReference type="Pfam" id="PF09903">
    <property type="entry name" value="DUF2130"/>
    <property type="match status" value="1"/>
</dbReference>
<dbReference type="AlphaFoldDB" id="A0A2I1XFD1"/>
<dbReference type="EMBL" id="PKJO01000001">
    <property type="protein sequence ID" value="PLA41338.1"/>
    <property type="molecule type" value="Genomic_DNA"/>
</dbReference>
<keyword evidence="1" id="KW-0175">Coiled coil</keyword>
<comment type="caution">
    <text evidence="2">The sequence shown here is derived from an EMBL/GenBank/DDBJ whole genome shotgun (WGS) entry which is preliminary data.</text>
</comment>
<name>A0A2I1XFD1_NEISI</name>
<evidence type="ECO:0000256" key="1">
    <source>
        <dbReference type="SAM" id="Coils"/>
    </source>
</evidence>
<organism evidence="2 3">
    <name type="scientific">Neisseria sicca</name>
    <dbReference type="NCBI Taxonomy" id="490"/>
    <lineage>
        <taxon>Bacteria</taxon>
        <taxon>Pseudomonadati</taxon>
        <taxon>Pseudomonadota</taxon>
        <taxon>Betaproteobacteria</taxon>
        <taxon>Neisseriales</taxon>
        <taxon>Neisseriaceae</taxon>
        <taxon>Neisseria</taxon>
    </lineage>
</organism>